<gene>
    <name evidence="2" type="ORF">FHX34_107212</name>
</gene>
<sequence>MQFVRLPRGTRVPSGSQVPALPGFAYLIEDRWNDFGYVTQFYLVLIDHDGSPHDIGNVRIGGFGVPVDWDAAPSLPDRFERLDAAFFSLAREATYYERLQQLGPDVRVEVLTALNDLAYKPALLERARHEDVTLTSLLRDLPLEVVKAQFHRAAIGGDRIAEYVFDYKPASFFNSADSRLWTQPLRFAVVPNRLPPTNIHVIIGRNSAGKSHLLRGLTRAVADSAAVESEVGRIIERDPGPMVTFSGGVVAVSFSAFDAFVDIPEQSQVLPYRRIGVHQPHDGEEATPSTRDQLAQRFAASLDACLVGEAADRWLRAVKTLRYPGSGFLEDEAWVENFLAVTFEDRQRLATSMFSRLSSGHAIVLLIMTSLVELVHERTLVVLDEPEAHLHPPLLAAFITALSELLLDRNGVAIVATHSPVVLQEVPSDCVWVIHATGVVSDPRRPTMETFGENVGVLTHEVFSLEVTHSGYHRVIREAVDAGLSYEAILELFKDRLGLEARGIARALVAIRDSAGGV</sequence>
<dbReference type="RefSeq" id="WP_164465840.1">
    <property type="nucleotide sequence ID" value="NZ_BOMX01000127.1"/>
</dbReference>
<dbReference type="GO" id="GO:0005524">
    <property type="term" value="F:ATP binding"/>
    <property type="evidence" value="ECO:0007669"/>
    <property type="project" value="InterPro"/>
</dbReference>
<dbReference type="AlphaFoldDB" id="A0A561VGG2"/>
<dbReference type="InterPro" id="IPR003959">
    <property type="entry name" value="ATPase_AAA_core"/>
</dbReference>
<proteinExistence type="predicted"/>
<feature type="domain" description="ATPase AAA-type core" evidence="1">
    <location>
        <begin position="306"/>
        <end position="423"/>
    </location>
</feature>
<dbReference type="InterPro" id="IPR027417">
    <property type="entry name" value="P-loop_NTPase"/>
</dbReference>
<dbReference type="InterPro" id="IPR051396">
    <property type="entry name" value="Bact_Antivir_Def_Nuclease"/>
</dbReference>
<protein>
    <submittedName>
        <fullName evidence="2">Putative AbiEii toxin of type IV toxin-antitoxin system</fullName>
    </submittedName>
</protein>
<dbReference type="Gene3D" id="3.40.50.300">
    <property type="entry name" value="P-loop containing nucleotide triphosphate hydrolases"/>
    <property type="match status" value="1"/>
</dbReference>
<organism evidence="2 3">
    <name type="scientific">Actinoplanes teichomyceticus</name>
    <dbReference type="NCBI Taxonomy" id="1867"/>
    <lineage>
        <taxon>Bacteria</taxon>
        <taxon>Bacillati</taxon>
        <taxon>Actinomycetota</taxon>
        <taxon>Actinomycetes</taxon>
        <taxon>Micromonosporales</taxon>
        <taxon>Micromonosporaceae</taxon>
        <taxon>Actinoplanes</taxon>
    </lineage>
</organism>
<reference evidence="2 3" key="1">
    <citation type="submission" date="2019-06" db="EMBL/GenBank/DDBJ databases">
        <title>Sequencing the genomes of 1000 actinobacteria strains.</title>
        <authorList>
            <person name="Klenk H.-P."/>
        </authorList>
    </citation>
    <scope>NUCLEOTIDE SEQUENCE [LARGE SCALE GENOMIC DNA]</scope>
    <source>
        <strain evidence="2 3">DSM 43866</strain>
    </source>
</reference>
<dbReference type="EMBL" id="VIWY01000007">
    <property type="protein sequence ID" value="TWG10716.1"/>
    <property type="molecule type" value="Genomic_DNA"/>
</dbReference>
<dbReference type="PANTHER" id="PTHR43581">
    <property type="entry name" value="ATP/GTP PHOSPHATASE"/>
    <property type="match status" value="1"/>
</dbReference>
<dbReference type="Proteomes" id="UP000320239">
    <property type="component" value="Unassembled WGS sequence"/>
</dbReference>
<dbReference type="PANTHER" id="PTHR43581:SF2">
    <property type="entry name" value="EXCINUCLEASE ATPASE SUBUNIT"/>
    <property type="match status" value="1"/>
</dbReference>
<evidence type="ECO:0000313" key="3">
    <source>
        <dbReference type="Proteomes" id="UP000320239"/>
    </source>
</evidence>
<accession>A0A561VGG2</accession>
<comment type="caution">
    <text evidence="2">The sequence shown here is derived from an EMBL/GenBank/DDBJ whole genome shotgun (WGS) entry which is preliminary data.</text>
</comment>
<dbReference type="Pfam" id="PF13304">
    <property type="entry name" value="AAA_21"/>
    <property type="match status" value="1"/>
</dbReference>
<evidence type="ECO:0000259" key="1">
    <source>
        <dbReference type="Pfam" id="PF13304"/>
    </source>
</evidence>
<keyword evidence="3" id="KW-1185">Reference proteome</keyword>
<evidence type="ECO:0000313" key="2">
    <source>
        <dbReference type="EMBL" id="TWG10716.1"/>
    </source>
</evidence>
<dbReference type="SUPFAM" id="SSF52540">
    <property type="entry name" value="P-loop containing nucleoside triphosphate hydrolases"/>
    <property type="match status" value="1"/>
</dbReference>
<name>A0A561VGG2_ACTTI</name>
<dbReference type="GO" id="GO:0016887">
    <property type="term" value="F:ATP hydrolysis activity"/>
    <property type="evidence" value="ECO:0007669"/>
    <property type="project" value="InterPro"/>
</dbReference>